<proteinExistence type="predicted"/>
<name>A0A1H7P0E7_9BURK</name>
<dbReference type="EMBL" id="FOAJ01000006">
    <property type="protein sequence ID" value="SEL29059.1"/>
    <property type="molecule type" value="Genomic_DNA"/>
</dbReference>
<dbReference type="RefSeq" id="WP_143040734.1">
    <property type="nucleotide sequence ID" value="NZ_FNSR01000002.1"/>
</dbReference>
<evidence type="ECO:0000313" key="4">
    <source>
        <dbReference type="Proteomes" id="UP000199120"/>
    </source>
</evidence>
<feature type="chain" id="PRO_5030029132" evidence="2">
    <location>
        <begin position="21"/>
        <end position="430"/>
    </location>
</feature>
<accession>A0A1H7P0E7</accession>
<gene>
    <name evidence="3" type="ORF">SAMN05192542_106164</name>
</gene>
<dbReference type="AlphaFoldDB" id="A0A1H7P0E7"/>
<keyword evidence="4" id="KW-1185">Reference proteome</keyword>
<protein>
    <submittedName>
        <fullName evidence="3">Uncharacterized protein</fullName>
    </submittedName>
</protein>
<dbReference type="Proteomes" id="UP000199120">
    <property type="component" value="Unassembled WGS sequence"/>
</dbReference>
<feature type="signal peptide" evidence="2">
    <location>
        <begin position="1"/>
        <end position="20"/>
    </location>
</feature>
<reference evidence="4" key="1">
    <citation type="submission" date="2016-10" db="EMBL/GenBank/DDBJ databases">
        <authorList>
            <person name="Varghese N."/>
            <person name="Submissions S."/>
        </authorList>
    </citation>
    <scope>NUCLEOTIDE SEQUENCE [LARGE SCALE GENOMIC DNA]</scope>
    <source>
        <strain evidence="4">LMG 26416</strain>
    </source>
</reference>
<dbReference type="PROSITE" id="PS51257">
    <property type="entry name" value="PROKAR_LIPOPROTEIN"/>
    <property type="match status" value="1"/>
</dbReference>
<evidence type="ECO:0000313" key="3">
    <source>
        <dbReference type="EMBL" id="SEL29059.1"/>
    </source>
</evidence>
<dbReference type="OrthoDB" id="323572at2"/>
<evidence type="ECO:0000256" key="2">
    <source>
        <dbReference type="SAM" id="SignalP"/>
    </source>
</evidence>
<evidence type="ECO:0000256" key="1">
    <source>
        <dbReference type="SAM" id="MobiDB-lite"/>
    </source>
</evidence>
<feature type="region of interest" description="Disordered" evidence="1">
    <location>
        <begin position="28"/>
        <end position="47"/>
    </location>
</feature>
<keyword evidence="2" id="KW-0732">Signal</keyword>
<sequence length="430" mass="43736">MKFARTTFLCVSTTLSILLAACGGGGGDSSNGSPSSPGSGGTSSGSTNVAPLQSGSSYVGTVGFGDTIRVDLDQPAAGQLTLTFVNSQFGLAGQVVGHYQISNTNQIVVSGLAAGTGSTLSAAQASALSLSLTLAKDSGGAGLLSGSLSNVPNLLGGGGLLQGQLALTNNGVTTLAALAGTYSLVALDGDFSKNGVPVGAQSPEAGQVRINADGTSRFCFGKAYSDTCTNLDTDTGATLVDTATFTADPDQTTYPGAFDMTVNGQLNGRAFVTKQGGNTTLFIDRFGTSPEGTPRTGSMILTSTRTLNSTDYDGQWVCTEPDTTVNNVLTGKADVVPSTFSGQQMSSTDGTQHTPLNYNSAFDLDTAVRTGADPVIVQGVDGLIAAQIPLQTEKETTLLLPVNNTTMYWLDEPNGSGFFVMGLCSRQAAQ</sequence>
<dbReference type="STRING" id="416943.SAMN05445871_5296"/>
<organism evidence="3 4">
    <name type="scientific">Paraburkholderia caballeronis</name>
    <dbReference type="NCBI Taxonomy" id="416943"/>
    <lineage>
        <taxon>Bacteria</taxon>
        <taxon>Pseudomonadati</taxon>
        <taxon>Pseudomonadota</taxon>
        <taxon>Betaproteobacteria</taxon>
        <taxon>Burkholderiales</taxon>
        <taxon>Burkholderiaceae</taxon>
        <taxon>Paraburkholderia</taxon>
    </lineage>
</organism>